<sequence>MRVRYSVQTNAQYYNPQKSFYKVRRLSPSLYTQYVRTQPRQALGKAAQEHGTQISWATHATPFPENYTMKISRVAIAPQPFLRSGE</sequence>
<evidence type="ECO:0000313" key="1">
    <source>
        <dbReference type="EMBL" id="TGO57301.1"/>
    </source>
</evidence>
<proteinExistence type="predicted"/>
<organism evidence="1 2">
    <name type="scientific">Botryotinia convoluta</name>
    <dbReference type="NCBI Taxonomy" id="54673"/>
    <lineage>
        <taxon>Eukaryota</taxon>
        <taxon>Fungi</taxon>
        <taxon>Dikarya</taxon>
        <taxon>Ascomycota</taxon>
        <taxon>Pezizomycotina</taxon>
        <taxon>Leotiomycetes</taxon>
        <taxon>Helotiales</taxon>
        <taxon>Sclerotiniaceae</taxon>
        <taxon>Botryotinia</taxon>
    </lineage>
</organism>
<protein>
    <submittedName>
        <fullName evidence="1">Uncharacterized protein</fullName>
    </submittedName>
</protein>
<dbReference type="Proteomes" id="UP000297527">
    <property type="component" value="Unassembled WGS sequence"/>
</dbReference>
<accession>A0A4Z1I6S1</accession>
<reference evidence="1 2" key="1">
    <citation type="submission" date="2017-12" db="EMBL/GenBank/DDBJ databases">
        <title>Comparative genomics of Botrytis spp.</title>
        <authorList>
            <person name="Valero-Jimenez C.A."/>
            <person name="Tapia P."/>
            <person name="Veloso J."/>
            <person name="Silva-Moreno E."/>
            <person name="Staats M."/>
            <person name="Valdes J.H."/>
            <person name="Van Kan J.A.L."/>
        </authorList>
    </citation>
    <scope>NUCLEOTIDE SEQUENCE [LARGE SCALE GENOMIC DNA]</scope>
    <source>
        <strain evidence="1 2">MUCL11595</strain>
    </source>
</reference>
<dbReference type="EMBL" id="PQXN01000067">
    <property type="protein sequence ID" value="TGO57301.1"/>
    <property type="molecule type" value="Genomic_DNA"/>
</dbReference>
<dbReference type="AlphaFoldDB" id="A0A4Z1I6S1"/>
<name>A0A4Z1I6S1_9HELO</name>
<gene>
    <name evidence="1" type="ORF">BCON_0067g00220</name>
</gene>
<comment type="caution">
    <text evidence="1">The sequence shown here is derived from an EMBL/GenBank/DDBJ whole genome shotgun (WGS) entry which is preliminary data.</text>
</comment>
<keyword evidence="2" id="KW-1185">Reference proteome</keyword>
<evidence type="ECO:0000313" key="2">
    <source>
        <dbReference type="Proteomes" id="UP000297527"/>
    </source>
</evidence>